<proteinExistence type="predicted"/>
<reference evidence="1" key="1">
    <citation type="submission" date="2020-06" db="EMBL/GenBank/DDBJ databases">
        <authorList>
            <person name="Li T."/>
            <person name="Hu X."/>
            <person name="Zhang T."/>
            <person name="Song X."/>
            <person name="Zhang H."/>
            <person name="Dai N."/>
            <person name="Sheng W."/>
            <person name="Hou X."/>
            <person name="Wei L."/>
        </authorList>
    </citation>
    <scope>NUCLEOTIDE SEQUENCE</scope>
    <source>
        <strain evidence="1">K16</strain>
        <tissue evidence="1">Leaf</tissue>
    </source>
</reference>
<name>A0AAE1WR94_9LAMI</name>
<dbReference type="EMBL" id="JACGWL010000007">
    <property type="protein sequence ID" value="KAK4397753.1"/>
    <property type="molecule type" value="Genomic_DNA"/>
</dbReference>
<keyword evidence="2" id="KW-1185">Reference proteome</keyword>
<dbReference type="PANTHER" id="PTHR10775:SF185">
    <property type="entry name" value="OS08G0208400 PROTEIN"/>
    <property type="match status" value="1"/>
</dbReference>
<reference evidence="1" key="2">
    <citation type="journal article" date="2024" name="Plant">
        <title>Genomic evolution and insights into agronomic trait innovations of Sesamum species.</title>
        <authorList>
            <person name="Miao H."/>
            <person name="Wang L."/>
            <person name="Qu L."/>
            <person name="Liu H."/>
            <person name="Sun Y."/>
            <person name="Le M."/>
            <person name="Wang Q."/>
            <person name="Wei S."/>
            <person name="Zheng Y."/>
            <person name="Lin W."/>
            <person name="Duan Y."/>
            <person name="Cao H."/>
            <person name="Xiong S."/>
            <person name="Wang X."/>
            <person name="Wei L."/>
            <person name="Li C."/>
            <person name="Ma Q."/>
            <person name="Ju M."/>
            <person name="Zhao R."/>
            <person name="Li G."/>
            <person name="Mu C."/>
            <person name="Tian Q."/>
            <person name="Mei H."/>
            <person name="Zhang T."/>
            <person name="Gao T."/>
            <person name="Zhang H."/>
        </authorList>
    </citation>
    <scope>NUCLEOTIDE SEQUENCE</scope>
    <source>
        <strain evidence="1">K16</strain>
    </source>
</reference>
<accession>A0AAE1WR94</accession>
<comment type="caution">
    <text evidence="1">The sequence shown here is derived from an EMBL/GenBank/DDBJ whole genome shotgun (WGS) entry which is preliminary data.</text>
</comment>
<sequence>MLYWKDDINMDYCKLYGKARYNPTRERNLNSKTTPYAILRYLPLTPQLQKLYASKATTEHMTWHDNHQMEEGSMCHPSDAEA</sequence>
<evidence type="ECO:0000313" key="1">
    <source>
        <dbReference type="EMBL" id="KAK4397753.1"/>
    </source>
</evidence>
<protein>
    <submittedName>
        <fullName evidence="1">Uncharacterized protein</fullName>
    </submittedName>
</protein>
<evidence type="ECO:0000313" key="2">
    <source>
        <dbReference type="Proteomes" id="UP001289374"/>
    </source>
</evidence>
<organism evidence="1 2">
    <name type="scientific">Sesamum angolense</name>
    <dbReference type="NCBI Taxonomy" id="2727404"/>
    <lineage>
        <taxon>Eukaryota</taxon>
        <taxon>Viridiplantae</taxon>
        <taxon>Streptophyta</taxon>
        <taxon>Embryophyta</taxon>
        <taxon>Tracheophyta</taxon>
        <taxon>Spermatophyta</taxon>
        <taxon>Magnoliopsida</taxon>
        <taxon>eudicotyledons</taxon>
        <taxon>Gunneridae</taxon>
        <taxon>Pentapetalae</taxon>
        <taxon>asterids</taxon>
        <taxon>lamiids</taxon>
        <taxon>Lamiales</taxon>
        <taxon>Pedaliaceae</taxon>
        <taxon>Sesamum</taxon>
    </lineage>
</organism>
<dbReference type="Proteomes" id="UP001289374">
    <property type="component" value="Unassembled WGS sequence"/>
</dbReference>
<dbReference type="PANTHER" id="PTHR10775">
    <property type="entry name" value="OS08G0208400 PROTEIN"/>
    <property type="match status" value="1"/>
</dbReference>
<dbReference type="AlphaFoldDB" id="A0AAE1WR94"/>
<gene>
    <name evidence="1" type="ORF">Sango_1250800</name>
</gene>